<feature type="transmembrane region" description="Helical" evidence="7">
    <location>
        <begin position="233"/>
        <end position="257"/>
    </location>
</feature>
<feature type="transmembrane region" description="Helical" evidence="7">
    <location>
        <begin position="21"/>
        <end position="39"/>
    </location>
</feature>
<evidence type="ECO:0000256" key="1">
    <source>
        <dbReference type="ARBA" id="ARBA00004141"/>
    </source>
</evidence>
<feature type="transmembrane region" description="Helical" evidence="7">
    <location>
        <begin position="133"/>
        <end position="157"/>
    </location>
</feature>
<feature type="transmembrane region" description="Helical" evidence="7">
    <location>
        <begin position="315"/>
        <end position="335"/>
    </location>
</feature>
<dbReference type="InterPro" id="IPR044644">
    <property type="entry name" value="DinF-like"/>
</dbReference>
<evidence type="ECO:0000256" key="3">
    <source>
        <dbReference type="ARBA" id="ARBA00022692"/>
    </source>
</evidence>
<name>A0ABS0PFZ5_9BRAD</name>
<comment type="caution">
    <text evidence="8">The sequence shown here is derived from an EMBL/GenBank/DDBJ whole genome shotgun (WGS) entry which is preliminary data.</text>
</comment>
<feature type="transmembrane region" description="Helical" evidence="7">
    <location>
        <begin position="89"/>
        <end position="113"/>
    </location>
</feature>
<proteinExistence type="inferred from homology"/>
<keyword evidence="3 7" id="KW-0812">Transmembrane</keyword>
<protein>
    <submittedName>
        <fullName evidence="8">MATE family efflux transporter</fullName>
    </submittedName>
</protein>
<comment type="similarity">
    <text evidence="2">Belongs to the multi antimicrobial extrusion (MATE) (TC 2.A.66.1) family.</text>
</comment>
<feature type="transmembrane region" description="Helical" evidence="7">
    <location>
        <begin position="164"/>
        <end position="184"/>
    </location>
</feature>
<evidence type="ECO:0000313" key="8">
    <source>
        <dbReference type="EMBL" id="MBH5392227.1"/>
    </source>
</evidence>
<feature type="transmembrane region" description="Helical" evidence="7">
    <location>
        <begin position="355"/>
        <end position="375"/>
    </location>
</feature>
<dbReference type="InterPro" id="IPR002528">
    <property type="entry name" value="MATE_fam"/>
</dbReference>
<dbReference type="PANTHER" id="PTHR42893">
    <property type="entry name" value="PROTEIN DETOXIFICATION 44, CHLOROPLASTIC-RELATED"/>
    <property type="match status" value="1"/>
</dbReference>
<accession>A0ABS0PFZ5</accession>
<feature type="region of interest" description="Disordered" evidence="6">
    <location>
        <begin position="444"/>
        <end position="464"/>
    </location>
</feature>
<dbReference type="Pfam" id="PF01554">
    <property type="entry name" value="MatE"/>
    <property type="match status" value="2"/>
</dbReference>
<dbReference type="Proteomes" id="UP001194539">
    <property type="component" value="Unassembled WGS sequence"/>
</dbReference>
<evidence type="ECO:0000256" key="7">
    <source>
        <dbReference type="SAM" id="Phobius"/>
    </source>
</evidence>
<dbReference type="NCBIfam" id="TIGR00797">
    <property type="entry name" value="matE"/>
    <property type="match status" value="1"/>
</dbReference>
<feature type="transmembrane region" description="Helical" evidence="7">
    <location>
        <begin position="190"/>
        <end position="212"/>
    </location>
</feature>
<dbReference type="CDD" id="cd13136">
    <property type="entry name" value="MATE_DinF_like"/>
    <property type="match status" value="1"/>
</dbReference>
<dbReference type="RefSeq" id="WP_197969714.1">
    <property type="nucleotide sequence ID" value="NZ_JACEGD010000081.1"/>
</dbReference>
<dbReference type="PANTHER" id="PTHR42893:SF46">
    <property type="entry name" value="PROTEIN DETOXIFICATION 44, CHLOROPLASTIC"/>
    <property type="match status" value="1"/>
</dbReference>
<evidence type="ECO:0000313" key="9">
    <source>
        <dbReference type="Proteomes" id="UP001194539"/>
    </source>
</evidence>
<keyword evidence="9" id="KW-1185">Reference proteome</keyword>
<gene>
    <name evidence="8" type="ORF">H1B27_39180</name>
</gene>
<reference evidence="8 9" key="1">
    <citation type="submission" date="2020-07" db="EMBL/GenBank/DDBJ databases">
        <title>Bradyrhizobium diversity isolated from nodules of indigenous legumes of Western Australia.</title>
        <authorList>
            <person name="Klepa M.S."/>
        </authorList>
    </citation>
    <scope>NUCLEOTIDE SEQUENCE [LARGE SCALE GENOMIC DNA]</scope>
    <source>
        <strain evidence="8 9">CNPSo 4019</strain>
    </source>
</reference>
<keyword evidence="5 7" id="KW-0472">Membrane</keyword>
<sequence>MHAPVHPRISSRQVFSIAGPAMVANLTTPLIGVVSTTAIGRLDDAALLGGVAMASVIFDCLFWLFGFLRMSTLAFTAQALGAGETREQTAILVRGFIVAGLIGTGLIALQLPLTSVLFDLMGGSEGVTRAAKTYFMIRIWSSPFAFANYVVLGWLVGQARANPALALQVVINLINMVATILLVLVYDTGIAGAAVAALLSETIGFVLGVVVCRRYADGGFRVPRATLFNRAKLMRLLAVNSDIMIRTAALIAVFLFFTAKGARAGDVTLAANSVLNNFLLVSAFFLDGLANAAQQLCGRSFGARDARGFADSTRLVLLWGLGFALVVAVLFALFGPNLINVMTASEDVRRAAREFLPFIVLAPIPGVFAFGFDGIYVGATWAREMRNLMLASLAIFFGVWLALQSFGNAGLWCALIAFYVARGGLQGARYPALYRATFSSPSPRLRGEGWDEGEFPQSSVKKPN</sequence>
<evidence type="ECO:0000256" key="6">
    <source>
        <dbReference type="SAM" id="MobiDB-lite"/>
    </source>
</evidence>
<keyword evidence="4 7" id="KW-1133">Transmembrane helix</keyword>
<comment type="subcellular location">
    <subcellularLocation>
        <location evidence="1">Membrane</location>
        <topology evidence="1">Multi-pass membrane protein</topology>
    </subcellularLocation>
</comment>
<dbReference type="EMBL" id="JACEGD010000081">
    <property type="protein sequence ID" value="MBH5392227.1"/>
    <property type="molecule type" value="Genomic_DNA"/>
</dbReference>
<organism evidence="8 9">
    <name type="scientific">Bradyrhizobium diversitatis</name>
    <dbReference type="NCBI Taxonomy" id="2755406"/>
    <lineage>
        <taxon>Bacteria</taxon>
        <taxon>Pseudomonadati</taxon>
        <taxon>Pseudomonadota</taxon>
        <taxon>Alphaproteobacteria</taxon>
        <taxon>Hyphomicrobiales</taxon>
        <taxon>Nitrobacteraceae</taxon>
        <taxon>Bradyrhizobium</taxon>
    </lineage>
</organism>
<evidence type="ECO:0000256" key="5">
    <source>
        <dbReference type="ARBA" id="ARBA00023136"/>
    </source>
</evidence>
<feature type="transmembrane region" description="Helical" evidence="7">
    <location>
        <begin position="45"/>
        <end position="68"/>
    </location>
</feature>
<evidence type="ECO:0000256" key="4">
    <source>
        <dbReference type="ARBA" id="ARBA00022989"/>
    </source>
</evidence>
<evidence type="ECO:0000256" key="2">
    <source>
        <dbReference type="ARBA" id="ARBA00010199"/>
    </source>
</evidence>